<evidence type="ECO:0000313" key="4">
    <source>
        <dbReference type="Proteomes" id="UP001341840"/>
    </source>
</evidence>
<dbReference type="EMBL" id="JASCZI010271863">
    <property type="protein sequence ID" value="MED6215781.1"/>
    <property type="molecule type" value="Genomic_DNA"/>
</dbReference>
<sequence length="248" mass="27389">MLGDDFAWEHEGQFCLCSEVPFDDAPEQLLGTSHQYAVKLAACLQVGLEGAVAAKLKAEKELLAAKDQIVVLEEKVNTLTEQLSIAQDERQLALERLAQLEEDGKVRDVELQSCRTSLEREQKRAEVAEGKVEALSRSLVEKQTALDTTTFTAEHWCNEWKKLAAETEEMCQESVDVVMDQIHHLSPVVDFSVITLDTCWDPKGRRIYNPKAAAGEDSQLVEEPMQPEPEPRTEQSGAGGCAVGSGCC</sequence>
<proteinExistence type="predicted"/>
<evidence type="ECO:0000256" key="1">
    <source>
        <dbReference type="SAM" id="Coils"/>
    </source>
</evidence>
<dbReference type="SUPFAM" id="SSF57997">
    <property type="entry name" value="Tropomyosin"/>
    <property type="match status" value="1"/>
</dbReference>
<reference evidence="3 4" key="1">
    <citation type="journal article" date="2023" name="Plants (Basel)">
        <title>Bridging the Gap: Combining Genomics and Transcriptomics Approaches to Understand Stylosanthes scabra, an Orphan Legume from the Brazilian Caatinga.</title>
        <authorList>
            <person name="Ferreira-Neto J.R.C."/>
            <person name="da Silva M.D."/>
            <person name="Binneck E."/>
            <person name="de Melo N.F."/>
            <person name="da Silva R.H."/>
            <person name="de Melo A.L.T.M."/>
            <person name="Pandolfi V."/>
            <person name="Bustamante F.O."/>
            <person name="Brasileiro-Vidal A.C."/>
            <person name="Benko-Iseppon A.M."/>
        </authorList>
    </citation>
    <scope>NUCLEOTIDE SEQUENCE [LARGE SCALE GENOMIC DNA]</scope>
    <source>
        <tissue evidence="3">Leaves</tissue>
    </source>
</reference>
<organism evidence="3 4">
    <name type="scientific">Stylosanthes scabra</name>
    <dbReference type="NCBI Taxonomy" id="79078"/>
    <lineage>
        <taxon>Eukaryota</taxon>
        <taxon>Viridiplantae</taxon>
        <taxon>Streptophyta</taxon>
        <taxon>Embryophyta</taxon>
        <taxon>Tracheophyta</taxon>
        <taxon>Spermatophyta</taxon>
        <taxon>Magnoliopsida</taxon>
        <taxon>eudicotyledons</taxon>
        <taxon>Gunneridae</taxon>
        <taxon>Pentapetalae</taxon>
        <taxon>rosids</taxon>
        <taxon>fabids</taxon>
        <taxon>Fabales</taxon>
        <taxon>Fabaceae</taxon>
        <taxon>Papilionoideae</taxon>
        <taxon>50 kb inversion clade</taxon>
        <taxon>dalbergioids sensu lato</taxon>
        <taxon>Dalbergieae</taxon>
        <taxon>Pterocarpus clade</taxon>
        <taxon>Stylosanthes</taxon>
    </lineage>
</organism>
<dbReference type="Proteomes" id="UP001341840">
    <property type="component" value="Unassembled WGS sequence"/>
</dbReference>
<protein>
    <submittedName>
        <fullName evidence="3">Uncharacterized protein</fullName>
    </submittedName>
</protein>
<feature type="region of interest" description="Disordered" evidence="2">
    <location>
        <begin position="212"/>
        <end position="248"/>
    </location>
</feature>
<keyword evidence="1" id="KW-0175">Coiled coil</keyword>
<evidence type="ECO:0000256" key="2">
    <source>
        <dbReference type="SAM" id="MobiDB-lite"/>
    </source>
</evidence>
<accession>A0ABU6Z1C8</accession>
<keyword evidence="4" id="KW-1185">Reference proteome</keyword>
<evidence type="ECO:0000313" key="3">
    <source>
        <dbReference type="EMBL" id="MED6215781.1"/>
    </source>
</evidence>
<feature type="coiled-coil region" evidence="1">
    <location>
        <begin position="55"/>
        <end position="138"/>
    </location>
</feature>
<name>A0ABU6Z1C8_9FABA</name>
<comment type="caution">
    <text evidence="3">The sequence shown here is derived from an EMBL/GenBank/DDBJ whole genome shotgun (WGS) entry which is preliminary data.</text>
</comment>
<gene>
    <name evidence="3" type="ORF">PIB30_001399</name>
</gene>
<feature type="compositionally biased region" description="Gly residues" evidence="2">
    <location>
        <begin position="237"/>
        <end position="248"/>
    </location>
</feature>